<keyword evidence="4" id="KW-1185">Reference proteome</keyword>
<gene>
    <name evidence="3" type="ORF">ACFOES_06165</name>
</gene>
<reference evidence="4" key="1">
    <citation type="journal article" date="2019" name="Int. J. Syst. Evol. Microbiol.">
        <title>The Global Catalogue of Microorganisms (GCM) 10K type strain sequencing project: providing services to taxonomists for standard genome sequencing and annotation.</title>
        <authorList>
            <consortium name="The Broad Institute Genomics Platform"/>
            <consortium name="The Broad Institute Genome Sequencing Center for Infectious Disease"/>
            <person name="Wu L."/>
            <person name="Ma J."/>
        </authorList>
    </citation>
    <scope>NUCLEOTIDE SEQUENCE [LARGE SCALE GENOMIC DNA]</scope>
    <source>
        <strain evidence="4">KCTC 62192</strain>
    </source>
</reference>
<dbReference type="GO" id="GO:0016740">
    <property type="term" value="F:transferase activity"/>
    <property type="evidence" value="ECO:0007669"/>
    <property type="project" value="UniProtKB-KW"/>
</dbReference>
<comment type="caution">
    <text evidence="3">The sequence shown here is derived from an EMBL/GenBank/DDBJ whole genome shotgun (WGS) entry which is preliminary data.</text>
</comment>
<dbReference type="Proteomes" id="UP001595443">
    <property type="component" value="Unassembled WGS sequence"/>
</dbReference>
<sequence length="204" mass="21126">MEITILIPAAGASSRMRGTDKLVEAVDGQPLLRRQAERALATGLPVLVTLPPADHPHHAGRRAALDGLAVTPLMVAEAAEGLSASLRAGVAAAKDSAGLLVLLADLPEIGTADLGALIAGFEEAPGTVFRASAEDGAPGHPVLLPRRLFDQLARLHGDAGARDLLKAEQAAGRLQLLPLPGRRATTDLDTPEDWAAWRARHGAG</sequence>
<protein>
    <submittedName>
        <fullName evidence="3">NTP transferase domain-containing protein</fullName>
    </submittedName>
</protein>
<dbReference type="CDD" id="cd04182">
    <property type="entry name" value="GT_2_like_f"/>
    <property type="match status" value="1"/>
</dbReference>
<dbReference type="SUPFAM" id="SSF53448">
    <property type="entry name" value="Nucleotide-diphospho-sugar transferases"/>
    <property type="match status" value="1"/>
</dbReference>
<feature type="domain" description="MobA-like NTP transferase" evidence="2">
    <location>
        <begin position="6"/>
        <end position="168"/>
    </location>
</feature>
<evidence type="ECO:0000313" key="3">
    <source>
        <dbReference type="EMBL" id="MFC2967672.1"/>
    </source>
</evidence>
<dbReference type="InterPro" id="IPR029044">
    <property type="entry name" value="Nucleotide-diphossugar_trans"/>
</dbReference>
<accession>A0ABV7AF70</accession>
<name>A0ABV7AF70_9RHOB</name>
<dbReference type="InterPro" id="IPR025877">
    <property type="entry name" value="MobA-like_NTP_Trfase"/>
</dbReference>
<dbReference type="Gene3D" id="3.90.550.10">
    <property type="entry name" value="Spore Coat Polysaccharide Biosynthesis Protein SpsA, Chain A"/>
    <property type="match status" value="1"/>
</dbReference>
<evidence type="ECO:0000259" key="2">
    <source>
        <dbReference type="Pfam" id="PF12804"/>
    </source>
</evidence>
<keyword evidence="3" id="KW-0808">Transferase</keyword>
<organism evidence="3 4">
    <name type="scientific">Acidimangrovimonas pyrenivorans</name>
    <dbReference type="NCBI Taxonomy" id="2030798"/>
    <lineage>
        <taxon>Bacteria</taxon>
        <taxon>Pseudomonadati</taxon>
        <taxon>Pseudomonadota</taxon>
        <taxon>Alphaproteobacteria</taxon>
        <taxon>Rhodobacterales</taxon>
        <taxon>Paracoccaceae</taxon>
        <taxon>Acidimangrovimonas</taxon>
    </lineage>
</organism>
<dbReference type="PANTHER" id="PTHR43777:SF1">
    <property type="entry name" value="MOLYBDENUM COFACTOR CYTIDYLYLTRANSFERASE"/>
    <property type="match status" value="1"/>
</dbReference>
<proteinExistence type="predicted"/>
<evidence type="ECO:0000313" key="4">
    <source>
        <dbReference type="Proteomes" id="UP001595443"/>
    </source>
</evidence>
<keyword evidence="1" id="KW-0460">Magnesium</keyword>
<dbReference type="Pfam" id="PF12804">
    <property type="entry name" value="NTP_transf_3"/>
    <property type="match status" value="1"/>
</dbReference>
<dbReference type="PANTHER" id="PTHR43777">
    <property type="entry name" value="MOLYBDENUM COFACTOR CYTIDYLYLTRANSFERASE"/>
    <property type="match status" value="1"/>
</dbReference>
<dbReference type="RefSeq" id="WP_377832323.1">
    <property type="nucleotide sequence ID" value="NZ_JBHRSK010000004.1"/>
</dbReference>
<evidence type="ECO:0000256" key="1">
    <source>
        <dbReference type="ARBA" id="ARBA00022842"/>
    </source>
</evidence>
<dbReference type="EMBL" id="JBHRSK010000004">
    <property type="protein sequence ID" value="MFC2967672.1"/>
    <property type="molecule type" value="Genomic_DNA"/>
</dbReference>